<dbReference type="GO" id="GO:0016020">
    <property type="term" value="C:membrane"/>
    <property type="evidence" value="ECO:0007669"/>
    <property type="project" value="UniProtKB-SubCell"/>
</dbReference>
<keyword evidence="2 6" id="KW-0812">Transmembrane</keyword>
<evidence type="ECO:0000256" key="5">
    <source>
        <dbReference type="ARBA" id="ARBA00038359"/>
    </source>
</evidence>
<feature type="transmembrane region" description="Helical" evidence="6">
    <location>
        <begin position="211"/>
        <end position="235"/>
    </location>
</feature>
<dbReference type="InterPro" id="IPR052337">
    <property type="entry name" value="SAT4-like"/>
</dbReference>
<organism evidence="8 9">
    <name type="scientific">Hyaloscypha variabilis (strain UAMH 11265 / GT02V1 / F)</name>
    <name type="common">Meliniomyces variabilis</name>
    <dbReference type="NCBI Taxonomy" id="1149755"/>
    <lineage>
        <taxon>Eukaryota</taxon>
        <taxon>Fungi</taxon>
        <taxon>Dikarya</taxon>
        <taxon>Ascomycota</taxon>
        <taxon>Pezizomycotina</taxon>
        <taxon>Leotiomycetes</taxon>
        <taxon>Helotiales</taxon>
        <taxon>Hyaloscyphaceae</taxon>
        <taxon>Hyaloscypha</taxon>
        <taxon>Hyaloscypha variabilis</taxon>
    </lineage>
</organism>
<comment type="similarity">
    <text evidence="5">Belongs to the SAT4 family.</text>
</comment>
<feature type="transmembrane region" description="Helical" evidence="6">
    <location>
        <begin position="180"/>
        <end position="199"/>
    </location>
</feature>
<name>A0A2J6S1G6_HYAVF</name>
<comment type="subcellular location">
    <subcellularLocation>
        <location evidence="1">Membrane</location>
        <topology evidence="1">Multi-pass membrane protein</topology>
    </subcellularLocation>
</comment>
<dbReference type="Proteomes" id="UP000235786">
    <property type="component" value="Unassembled WGS sequence"/>
</dbReference>
<evidence type="ECO:0000256" key="4">
    <source>
        <dbReference type="ARBA" id="ARBA00023136"/>
    </source>
</evidence>
<evidence type="ECO:0000256" key="2">
    <source>
        <dbReference type="ARBA" id="ARBA00022692"/>
    </source>
</evidence>
<evidence type="ECO:0000313" key="9">
    <source>
        <dbReference type="Proteomes" id="UP000235786"/>
    </source>
</evidence>
<keyword evidence="9" id="KW-1185">Reference proteome</keyword>
<dbReference type="Pfam" id="PF20684">
    <property type="entry name" value="Fung_rhodopsin"/>
    <property type="match status" value="1"/>
</dbReference>
<evidence type="ECO:0000259" key="7">
    <source>
        <dbReference type="Pfam" id="PF20684"/>
    </source>
</evidence>
<accession>A0A2J6S1G6</accession>
<keyword evidence="3 6" id="KW-1133">Transmembrane helix</keyword>
<gene>
    <name evidence="8" type="ORF">L207DRAFT_284027</name>
</gene>
<evidence type="ECO:0000313" key="8">
    <source>
        <dbReference type="EMBL" id="PMD44588.1"/>
    </source>
</evidence>
<sequence>MAVQLDTLDVAGKKRLIIAAVVVGAVLSHVTCIGRTVAKMISVGKLYSEDWFMLAALLMSYGIIFAEIYGMSYGLGAHEKNVSKPDLRQVNLSIWILQRFQPPSIFCIKTSIILLYVRIFNTPIFKKVAWGAWIYTLLWTIGAWMSSTFECTPVEFFWNKTIKGGHCVNNALTVIGFTNGFLSFLGDLFILGMPLPMIWRLQMNRRSKIALTGIFMFGAFVVGTSIIRFIALFGIDTDDLTCKSTHSLQLFHKCRK</sequence>
<feature type="transmembrane region" description="Helical" evidence="6">
    <location>
        <begin position="16"/>
        <end position="38"/>
    </location>
</feature>
<feature type="transmembrane region" description="Helical" evidence="6">
    <location>
        <begin position="50"/>
        <end position="72"/>
    </location>
</feature>
<dbReference type="InterPro" id="IPR049326">
    <property type="entry name" value="Rhodopsin_dom_fungi"/>
</dbReference>
<dbReference type="OrthoDB" id="5273647at2759"/>
<feature type="transmembrane region" description="Helical" evidence="6">
    <location>
        <begin position="128"/>
        <end position="147"/>
    </location>
</feature>
<dbReference type="PANTHER" id="PTHR33048">
    <property type="entry name" value="PTH11-LIKE INTEGRAL MEMBRANE PROTEIN (AFU_ORTHOLOGUE AFUA_5G11245)"/>
    <property type="match status" value="1"/>
</dbReference>
<keyword evidence="4 6" id="KW-0472">Membrane</keyword>
<dbReference type="EMBL" id="KZ613941">
    <property type="protein sequence ID" value="PMD44588.1"/>
    <property type="molecule type" value="Genomic_DNA"/>
</dbReference>
<evidence type="ECO:0000256" key="6">
    <source>
        <dbReference type="SAM" id="Phobius"/>
    </source>
</evidence>
<evidence type="ECO:0000256" key="1">
    <source>
        <dbReference type="ARBA" id="ARBA00004141"/>
    </source>
</evidence>
<reference evidence="8 9" key="1">
    <citation type="submission" date="2016-04" db="EMBL/GenBank/DDBJ databases">
        <title>A degradative enzymes factory behind the ericoid mycorrhizal symbiosis.</title>
        <authorList>
            <consortium name="DOE Joint Genome Institute"/>
            <person name="Martino E."/>
            <person name="Morin E."/>
            <person name="Grelet G."/>
            <person name="Kuo A."/>
            <person name="Kohler A."/>
            <person name="Daghino S."/>
            <person name="Barry K."/>
            <person name="Choi C."/>
            <person name="Cichocki N."/>
            <person name="Clum A."/>
            <person name="Copeland A."/>
            <person name="Hainaut M."/>
            <person name="Haridas S."/>
            <person name="Labutti K."/>
            <person name="Lindquist E."/>
            <person name="Lipzen A."/>
            <person name="Khouja H.-R."/>
            <person name="Murat C."/>
            <person name="Ohm R."/>
            <person name="Olson A."/>
            <person name="Spatafora J."/>
            <person name="Veneault-Fourrey C."/>
            <person name="Henrissat B."/>
            <person name="Grigoriev I."/>
            <person name="Martin F."/>
            <person name="Perotto S."/>
        </authorList>
    </citation>
    <scope>NUCLEOTIDE SEQUENCE [LARGE SCALE GENOMIC DNA]</scope>
    <source>
        <strain evidence="8 9">F</strain>
    </source>
</reference>
<protein>
    <recommendedName>
        <fullName evidence="7">Rhodopsin domain-containing protein</fullName>
    </recommendedName>
</protein>
<evidence type="ECO:0000256" key="3">
    <source>
        <dbReference type="ARBA" id="ARBA00022989"/>
    </source>
</evidence>
<proteinExistence type="inferred from homology"/>
<dbReference type="PANTHER" id="PTHR33048:SF47">
    <property type="entry name" value="INTEGRAL MEMBRANE PROTEIN-RELATED"/>
    <property type="match status" value="1"/>
</dbReference>
<dbReference type="STRING" id="1149755.A0A2J6S1G6"/>
<dbReference type="AlphaFoldDB" id="A0A2J6S1G6"/>
<feature type="domain" description="Rhodopsin" evidence="7">
    <location>
        <begin position="35"/>
        <end position="246"/>
    </location>
</feature>